<comment type="similarity">
    <text evidence="1">Belongs to the HipA Ser/Thr kinase family.</text>
</comment>
<protein>
    <submittedName>
        <fullName evidence="6">Type II toxin-antitoxin system HipA family toxin</fullName>
    </submittedName>
</protein>
<evidence type="ECO:0000259" key="4">
    <source>
        <dbReference type="Pfam" id="PF07804"/>
    </source>
</evidence>
<feature type="domain" description="HipA N-terminal subdomain 1" evidence="5">
    <location>
        <begin position="9"/>
        <end position="114"/>
    </location>
</feature>
<evidence type="ECO:0000313" key="6">
    <source>
        <dbReference type="EMBL" id="MDI4510959.1"/>
    </source>
</evidence>
<reference evidence="6" key="1">
    <citation type="submission" date="2019-04" db="EMBL/GenBank/DDBJ databases">
        <title>Moraxella osloensis CCUG 73412, isolated from corneal scrapings as causative agent of keratitis.</title>
        <authorList>
            <person name="Connolly G."/>
            <person name="Jaen-Luchoro D."/>
            <person name="Pinyeiro-Iglesias B."/>
            <person name="Curry A."/>
            <person name="Knowles S."/>
            <person name="Moore E.R.B."/>
        </authorList>
    </citation>
    <scope>NUCLEOTIDE SEQUENCE</scope>
    <source>
        <strain evidence="6">CCUG 73412</strain>
    </source>
</reference>
<dbReference type="PANTHER" id="PTHR37419">
    <property type="entry name" value="SERINE/THREONINE-PROTEIN KINASE TOXIN HIPA"/>
    <property type="match status" value="1"/>
</dbReference>
<evidence type="ECO:0000256" key="3">
    <source>
        <dbReference type="ARBA" id="ARBA00022777"/>
    </source>
</evidence>
<dbReference type="Gene3D" id="1.10.1070.20">
    <property type="match status" value="1"/>
</dbReference>
<evidence type="ECO:0000259" key="5">
    <source>
        <dbReference type="Pfam" id="PF13657"/>
    </source>
</evidence>
<comment type="caution">
    <text evidence="6">The sequence shown here is derived from an EMBL/GenBank/DDBJ whole genome shotgun (WGS) entry which is preliminary data.</text>
</comment>
<dbReference type="InterPro" id="IPR052028">
    <property type="entry name" value="HipA_Ser/Thr_kinase"/>
</dbReference>
<dbReference type="Pfam" id="PF07804">
    <property type="entry name" value="HipA_C"/>
    <property type="match status" value="1"/>
</dbReference>
<dbReference type="NCBIfam" id="TIGR03071">
    <property type="entry name" value="couple_hipA"/>
    <property type="match status" value="1"/>
</dbReference>
<evidence type="ECO:0000256" key="1">
    <source>
        <dbReference type="ARBA" id="ARBA00010164"/>
    </source>
</evidence>
<feature type="domain" description="HipA-like C-terminal" evidence="4">
    <location>
        <begin position="151"/>
        <end position="402"/>
    </location>
</feature>
<organism evidence="6">
    <name type="scientific">Faucicola osloensis</name>
    <name type="common">Moraxella osloensis</name>
    <dbReference type="NCBI Taxonomy" id="34062"/>
    <lineage>
        <taxon>Bacteria</taxon>
        <taxon>Pseudomonadati</taxon>
        <taxon>Pseudomonadota</taxon>
        <taxon>Gammaproteobacteria</taxon>
        <taxon>Moraxellales</taxon>
        <taxon>Moraxellaceae</taxon>
        <taxon>Faucicola</taxon>
    </lineage>
</organism>
<dbReference type="GO" id="GO:0004674">
    <property type="term" value="F:protein serine/threonine kinase activity"/>
    <property type="evidence" value="ECO:0007669"/>
    <property type="project" value="TreeGrafter"/>
</dbReference>
<keyword evidence="2" id="KW-0808">Transferase</keyword>
<dbReference type="InterPro" id="IPR012893">
    <property type="entry name" value="HipA-like_C"/>
</dbReference>
<name>A0AAW6TLF9_FAUOS</name>
<sequence>MTKVRVLKLSLHNRLVGYLAGFDNGKNVLTFAQEFALDNNRPTLSLTTRPDFPFADRRLMEQWVHRQKINPILSNLLPEGALRLLLTQGLKIHPDNEFELLAYLGRDLPGALVVESIEPEAIPHYIFDIANGRESATLLPTSDLLPIYAHFSLAGVQMKFSMTHQRGRFTLPNTAKNSDLGDWIIKTPSAVHQGVAENEYSMMRLAKMAGVDIPNIKLVDLEQLDNLPTLHLPNEPYAYAIERFDRDKVIENHATMNVSRIHSEDFAQILGKYPHDKYQGGNYNQIAQILYQYSQDGLADIKQLARRLLINILLGNGDAHLKNWSVIYPDGFHLRLSPAYDIVFTKAYIANETNLALNLGKRKNWYQIELTDFEYWAKKADIPWRVVKSELAEMLSIARTEWRNTLKNLPMLDNQKNLLLEHWRQLPSDFRI</sequence>
<proteinExistence type="inferred from homology"/>
<dbReference type="PANTHER" id="PTHR37419:SF1">
    <property type="entry name" value="SERINE_THREONINE-PROTEIN KINASE TOXIN HIPA"/>
    <property type="match status" value="1"/>
</dbReference>
<gene>
    <name evidence="6" type="ORF">E6P75_12235</name>
</gene>
<dbReference type="Pfam" id="PF13657">
    <property type="entry name" value="Couple_hipA"/>
    <property type="match status" value="1"/>
</dbReference>
<dbReference type="InterPro" id="IPR017508">
    <property type="entry name" value="HipA_N1"/>
</dbReference>
<evidence type="ECO:0000256" key="2">
    <source>
        <dbReference type="ARBA" id="ARBA00022679"/>
    </source>
</evidence>
<dbReference type="AlphaFoldDB" id="A0AAW6TLF9"/>
<dbReference type="GO" id="GO:0005829">
    <property type="term" value="C:cytosol"/>
    <property type="evidence" value="ECO:0007669"/>
    <property type="project" value="TreeGrafter"/>
</dbReference>
<accession>A0AAW6TLF9</accession>
<keyword evidence="3" id="KW-0418">Kinase</keyword>
<dbReference type="EMBL" id="SSCJ01000018">
    <property type="protein sequence ID" value="MDI4510959.1"/>
    <property type="molecule type" value="Genomic_DNA"/>
</dbReference>